<organism evidence="2 3">
    <name type="scientific">Ignavigranum ruoffiae</name>
    <dbReference type="NCBI Taxonomy" id="89093"/>
    <lineage>
        <taxon>Bacteria</taxon>
        <taxon>Bacillati</taxon>
        <taxon>Bacillota</taxon>
        <taxon>Bacilli</taxon>
        <taxon>Lactobacillales</taxon>
        <taxon>Aerococcaceae</taxon>
        <taxon>Ignavigranum</taxon>
    </lineage>
</organism>
<evidence type="ECO:0008006" key="4">
    <source>
        <dbReference type="Google" id="ProtNLM"/>
    </source>
</evidence>
<evidence type="ECO:0000313" key="3">
    <source>
        <dbReference type="Proteomes" id="UP000198833"/>
    </source>
</evidence>
<feature type="transmembrane region" description="Helical" evidence="1">
    <location>
        <begin position="209"/>
        <end position="227"/>
    </location>
</feature>
<feature type="transmembrane region" description="Helical" evidence="1">
    <location>
        <begin position="354"/>
        <end position="372"/>
    </location>
</feature>
<name>A0A1H9FJQ1_9LACT</name>
<feature type="transmembrane region" description="Helical" evidence="1">
    <location>
        <begin position="327"/>
        <end position="348"/>
    </location>
</feature>
<reference evidence="2 3" key="1">
    <citation type="submission" date="2016-10" db="EMBL/GenBank/DDBJ databases">
        <authorList>
            <person name="de Groot N.N."/>
        </authorList>
    </citation>
    <scope>NUCLEOTIDE SEQUENCE [LARGE SCALE GENOMIC DNA]</scope>
    <source>
        <strain evidence="2 3">DSM 15695</strain>
    </source>
</reference>
<feature type="transmembrane region" description="Helical" evidence="1">
    <location>
        <begin position="141"/>
        <end position="161"/>
    </location>
</feature>
<keyword evidence="1" id="KW-0812">Transmembrane</keyword>
<dbReference type="OrthoDB" id="2005760at2"/>
<dbReference type="EMBL" id="FOEN01000009">
    <property type="protein sequence ID" value="SEQ37713.1"/>
    <property type="molecule type" value="Genomic_DNA"/>
</dbReference>
<feature type="transmembrane region" description="Helical" evidence="1">
    <location>
        <begin position="297"/>
        <end position="315"/>
    </location>
</feature>
<proteinExistence type="predicted"/>
<accession>A0A1H9FJQ1</accession>
<keyword evidence="1" id="KW-0472">Membrane</keyword>
<feature type="transmembrane region" description="Helical" evidence="1">
    <location>
        <begin position="116"/>
        <end position="135"/>
    </location>
</feature>
<keyword evidence="1" id="KW-1133">Transmembrane helix</keyword>
<protein>
    <recommendedName>
        <fullName evidence="4">Dolichyl-phosphate-mannose-protein mannosyltransferase</fullName>
    </recommendedName>
</protein>
<feature type="transmembrane region" description="Helical" evidence="1">
    <location>
        <begin position="384"/>
        <end position="400"/>
    </location>
</feature>
<sequence>MKRIYTKDRVLYWMTLSLSLIICLYFANQKVGYHIDELYSYGLANSYSHPFPNAINQWLSGSYYHDYLSADWAHRFNYLAVYQNQVQDVHPPLYYFLLHTISSCVPGIFSKWLGLGLNLVSHLLSLTMIILIGRKMSTQSYIPYALALLWGLSVGGLNTFLFIRMYSLLTCMGLILLYQIICLLDQGHYHLRSWIGLSLTVMLGSLTHYYFIIYAGLLFIFWLVIQLRRSQWKFLIKVGSAGLIGLGLAYLFFPAMISHLTQSNRGSETLTNLRQVGLGQNLLTYLRFINWELLGKMPWGLFLAIFIISVIVYYQKRPYLKHTRSNLTQKLLIIGPALAFFALVQVISHYLTPRYIYLIYPQLILYFAYYPLAAWSSFKDWRKYLTGAVFALMLIFNLYQPTLTYTYPQQYQLNQTINSRSPVNAIVLTDQKWKLIRLTTYLQDYQHVYPWSAKEWSIDSFPQLADHQQSLDIYILDQAFPLSQIKGTLKQVYPDFQSKITYQDQTLTLIHLE</sequence>
<feature type="transmembrane region" description="Helical" evidence="1">
    <location>
        <begin position="10"/>
        <end position="27"/>
    </location>
</feature>
<feature type="transmembrane region" description="Helical" evidence="1">
    <location>
        <begin position="168"/>
        <end position="189"/>
    </location>
</feature>
<keyword evidence="3" id="KW-1185">Reference proteome</keyword>
<evidence type="ECO:0000313" key="2">
    <source>
        <dbReference type="EMBL" id="SEQ37713.1"/>
    </source>
</evidence>
<gene>
    <name evidence="2" type="ORF">SAMN04488558_10958</name>
</gene>
<feature type="transmembrane region" description="Helical" evidence="1">
    <location>
        <begin position="234"/>
        <end position="253"/>
    </location>
</feature>
<dbReference type="RefSeq" id="WP_092572419.1">
    <property type="nucleotide sequence ID" value="NZ_FOEN01000009.1"/>
</dbReference>
<dbReference type="AlphaFoldDB" id="A0A1H9FJQ1"/>
<evidence type="ECO:0000256" key="1">
    <source>
        <dbReference type="SAM" id="Phobius"/>
    </source>
</evidence>
<dbReference type="STRING" id="89093.SAMN04488558_10958"/>
<dbReference type="Proteomes" id="UP000198833">
    <property type="component" value="Unassembled WGS sequence"/>
</dbReference>